<dbReference type="Proteomes" id="UP000008827">
    <property type="component" value="Chromosome 6"/>
</dbReference>
<dbReference type="InParanoid" id="A0A0R0JL23"/>
<organism evidence="1">
    <name type="scientific">Glycine max</name>
    <name type="common">Soybean</name>
    <name type="synonym">Glycine hispida</name>
    <dbReference type="NCBI Taxonomy" id="3847"/>
    <lineage>
        <taxon>Eukaryota</taxon>
        <taxon>Viridiplantae</taxon>
        <taxon>Streptophyta</taxon>
        <taxon>Embryophyta</taxon>
        <taxon>Tracheophyta</taxon>
        <taxon>Spermatophyta</taxon>
        <taxon>Magnoliopsida</taxon>
        <taxon>eudicotyledons</taxon>
        <taxon>Gunneridae</taxon>
        <taxon>Pentapetalae</taxon>
        <taxon>rosids</taxon>
        <taxon>fabids</taxon>
        <taxon>Fabales</taxon>
        <taxon>Fabaceae</taxon>
        <taxon>Papilionoideae</taxon>
        <taxon>50 kb inversion clade</taxon>
        <taxon>NPAAA clade</taxon>
        <taxon>indigoferoid/millettioid clade</taxon>
        <taxon>Phaseoleae</taxon>
        <taxon>Glycine</taxon>
        <taxon>Glycine subgen. Soja</taxon>
    </lineage>
</organism>
<proteinExistence type="predicted"/>
<sequence>MLEKTFWFSIGMKLLLDFRVEGVIALICPFFRVTYSSKVWNVCLQPICSTSCVGLSILLVSEELPN</sequence>
<evidence type="ECO:0000313" key="2">
    <source>
        <dbReference type="EnsemblPlants" id="KRH55194"/>
    </source>
</evidence>
<name>A0A0R0JL23_SOYBN</name>
<protein>
    <submittedName>
        <fullName evidence="1 2">Uncharacterized protein</fullName>
    </submittedName>
</protein>
<dbReference type="EnsemblPlants" id="KRH55194">
    <property type="protein sequence ID" value="KRH55194"/>
    <property type="gene ID" value="GLYMA_06G236300"/>
</dbReference>
<dbReference type="AlphaFoldDB" id="A0A0R0JL23"/>
<accession>A0A0R0JL23</accession>
<reference evidence="1 2" key="1">
    <citation type="journal article" date="2010" name="Nature">
        <title>Genome sequence of the palaeopolyploid soybean.</title>
        <authorList>
            <person name="Schmutz J."/>
            <person name="Cannon S.B."/>
            <person name="Schlueter J."/>
            <person name="Ma J."/>
            <person name="Mitros T."/>
            <person name="Nelson W."/>
            <person name="Hyten D.L."/>
            <person name="Song Q."/>
            <person name="Thelen J.J."/>
            <person name="Cheng J."/>
            <person name="Xu D."/>
            <person name="Hellsten U."/>
            <person name="May G.D."/>
            <person name="Yu Y."/>
            <person name="Sakurai T."/>
            <person name="Umezawa T."/>
            <person name="Bhattacharyya M.K."/>
            <person name="Sandhu D."/>
            <person name="Valliyodan B."/>
            <person name="Lindquist E."/>
            <person name="Peto M."/>
            <person name="Grant D."/>
            <person name="Shu S."/>
            <person name="Goodstein D."/>
            <person name="Barry K."/>
            <person name="Futrell-Griggs M."/>
            <person name="Abernathy B."/>
            <person name="Du J."/>
            <person name="Tian Z."/>
            <person name="Zhu L."/>
            <person name="Gill N."/>
            <person name="Joshi T."/>
            <person name="Libault M."/>
            <person name="Sethuraman A."/>
            <person name="Zhang X.-C."/>
            <person name="Shinozaki K."/>
            <person name="Nguyen H.T."/>
            <person name="Wing R.A."/>
            <person name="Cregan P."/>
            <person name="Specht J."/>
            <person name="Grimwood J."/>
            <person name="Rokhsar D."/>
            <person name="Stacey G."/>
            <person name="Shoemaker R.C."/>
            <person name="Jackson S.A."/>
        </authorList>
    </citation>
    <scope>NUCLEOTIDE SEQUENCE [LARGE SCALE GENOMIC DNA]</scope>
    <source>
        <strain evidence="2">cv. Williams 82</strain>
        <tissue evidence="1">Callus</tissue>
    </source>
</reference>
<gene>
    <name evidence="1" type="ORF">GLYMA_06G236300</name>
</gene>
<reference evidence="1" key="3">
    <citation type="submission" date="2018-07" db="EMBL/GenBank/DDBJ databases">
        <title>WGS assembly of Glycine max.</title>
        <authorList>
            <person name="Schmutz J."/>
            <person name="Cannon S."/>
            <person name="Schlueter J."/>
            <person name="Ma J."/>
            <person name="Mitros T."/>
            <person name="Nelson W."/>
            <person name="Hyten D."/>
            <person name="Song Q."/>
            <person name="Thelen J."/>
            <person name="Cheng J."/>
            <person name="Xu D."/>
            <person name="Hellsten U."/>
            <person name="May G."/>
            <person name="Yu Y."/>
            <person name="Sakurai T."/>
            <person name="Umezawa T."/>
            <person name="Bhattacharyya M."/>
            <person name="Sandhu D."/>
            <person name="Valliyodan B."/>
            <person name="Lindquist E."/>
            <person name="Peto M."/>
            <person name="Grant D."/>
            <person name="Shu S."/>
            <person name="Goodstein D."/>
            <person name="Barry K."/>
            <person name="Futrell-Griggs M."/>
            <person name="Abernathy B."/>
            <person name="Du J."/>
            <person name="Tian Z."/>
            <person name="Zhu L."/>
            <person name="Gill N."/>
            <person name="Joshi T."/>
            <person name="Libault M."/>
            <person name="Sethuraman A."/>
            <person name="Zhang X."/>
            <person name="Shinozaki K."/>
            <person name="Nguyen H."/>
            <person name="Wing R."/>
            <person name="Cregan P."/>
            <person name="Specht J."/>
            <person name="Grimwood J."/>
            <person name="Rokhsar D."/>
            <person name="Stacey G."/>
            <person name="Shoemaker R."/>
            <person name="Jackson S."/>
        </authorList>
    </citation>
    <scope>NUCLEOTIDE SEQUENCE</scope>
    <source>
        <tissue evidence="1">Callus</tissue>
    </source>
</reference>
<reference evidence="2" key="2">
    <citation type="submission" date="2018-02" db="UniProtKB">
        <authorList>
            <consortium name="EnsemblPlants"/>
        </authorList>
    </citation>
    <scope>IDENTIFICATION</scope>
    <source>
        <strain evidence="2">Williams 82</strain>
    </source>
</reference>
<evidence type="ECO:0000313" key="3">
    <source>
        <dbReference type="Proteomes" id="UP000008827"/>
    </source>
</evidence>
<dbReference type="EMBL" id="CM000839">
    <property type="protein sequence ID" value="KRH55194.1"/>
    <property type="molecule type" value="Genomic_DNA"/>
</dbReference>
<evidence type="ECO:0000313" key="1">
    <source>
        <dbReference type="EMBL" id="KRH55194.1"/>
    </source>
</evidence>
<keyword evidence="3" id="KW-1185">Reference proteome</keyword>
<dbReference type="Gramene" id="KRH55194">
    <property type="protein sequence ID" value="KRH55194"/>
    <property type="gene ID" value="GLYMA_06G236300"/>
</dbReference>